<sequence length="145" mass="14790">MVFATVESGGDKVLTVGAKGVVELGAPGDRSLFVAVPVRPGAEKFLLKTGTLRSGGEAYCLQVRSPGGSNPLQLAIEGCDASEKDQIFTFPVAADRSGRHVEVAGLFTLAGGTDPDAIVQESGEGDGLTSFTVVDRGAANIPALD</sequence>
<proteinExistence type="predicted"/>
<dbReference type="AlphaFoldDB" id="I0HGY9"/>
<evidence type="ECO:0008006" key="3">
    <source>
        <dbReference type="Google" id="ProtNLM"/>
    </source>
</evidence>
<accession>I0HGY9</accession>
<dbReference type="KEGG" id="ams:AMIS_70560"/>
<dbReference type="STRING" id="512565.AMIS_70560"/>
<keyword evidence="2" id="KW-1185">Reference proteome</keyword>
<evidence type="ECO:0000313" key="2">
    <source>
        <dbReference type="Proteomes" id="UP000007882"/>
    </source>
</evidence>
<protein>
    <recommendedName>
        <fullName evidence="3">Ricin B lectin domain-containing protein</fullName>
    </recommendedName>
</protein>
<name>I0HGY9_ACTM4</name>
<dbReference type="HOGENOM" id="CLU_1782732_0_0_11"/>
<gene>
    <name evidence="1" type="ordered locus">AMIS_70560</name>
</gene>
<dbReference type="Proteomes" id="UP000007882">
    <property type="component" value="Chromosome"/>
</dbReference>
<reference evidence="1 2" key="1">
    <citation type="submission" date="2012-02" db="EMBL/GenBank/DDBJ databases">
        <title>Complete genome sequence of Actinoplanes missouriensis 431 (= NBRC 102363).</title>
        <authorList>
            <person name="Ohnishi Y."/>
            <person name="Ishikawa J."/>
            <person name="Sekine M."/>
            <person name="Hosoyama A."/>
            <person name="Harada T."/>
            <person name="Narita H."/>
            <person name="Hata T."/>
            <person name="Konno Y."/>
            <person name="Tutikane K."/>
            <person name="Fujita N."/>
            <person name="Horinouchi S."/>
            <person name="Hayakawa M."/>
        </authorList>
    </citation>
    <scope>NUCLEOTIDE SEQUENCE [LARGE SCALE GENOMIC DNA]</scope>
    <source>
        <strain evidence="2">ATCC 14538 / DSM 43046 / CBS 188.64 / JCM 3121 / NBRC 102363 / NCIMB 12654 / NRRL B-3342 / UNCC 431</strain>
    </source>
</reference>
<evidence type="ECO:0000313" key="1">
    <source>
        <dbReference type="EMBL" id="BAL92276.1"/>
    </source>
</evidence>
<organism evidence="1 2">
    <name type="scientific">Actinoplanes missouriensis (strain ATCC 14538 / DSM 43046 / CBS 188.64 / JCM 3121 / NBRC 102363 / NCIMB 12654 / NRRL B-3342 / UNCC 431)</name>
    <dbReference type="NCBI Taxonomy" id="512565"/>
    <lineage>
        <taxon>Bacteria</taxon>
        <taxon>Bacillati</taxon>
        <taxon>Actinomycetota</taxon>
        <taxon>Actinomycetes</taxon>
        <taxon>Micromonosporales</taxon>
        <taxon>Micromonosporaceae</taxon>
        <taxon>Actinoplanes</taxon>
    </lineage>
</organism>
<dbReference type="PATRIC" id="fig|512565.3.peg.7063"/>
<dbReference type="EMBL" id="AP012319">
    <property type="protein sequence ID" value="BAL92276.1"/>
    <property type="molecule type" value="Genomic_DNA"/>
</dbReference>